<protein>
    <submittedName>
        <fullName evidence="7">18.8 kDa class II heat shock protein</fullName>
    </submittedName>
</protein>
<keyword evidence="3 7" id="KW-0346">Stress response</keyword>
<dbReference type="InterPro" id="IPR031107">
    <property type="entry name" value="Small_HSP"/>
</dbReference>
<dbReference type="FunFam" id="2.60.40.790:FF:000010">
    <property type="entry name" value="17.3 kDa class II heat shock protein-like"/>
    <property type="match status" value="1"/>
</dbReference>
<evidence type="ECO:0000259" key="6">
    <source>
        <dbReference type="PROSITE" id="PS01031"/>
    </source>
</evidence>
<dbReference type="EMBL" id="VEPZ02001391">
    <property type="protein sequence ID" value="KAE8676009.1"/>
    <property type="molecule type" value="Genomic_DNA"/>
</dbReference>
<evidence type="ECO:0000256" key="1">
    <source>
        <dbReference type="ARBA" id="ARBA00004496"/>
    </source>
</evidence>
<proteinExistence type="inferred from homology"/>
<name>A0A6A2YG74_HIBSY</name>
<comment type="similarity">
    <text evidence="4 5">Belongs to the small heat shock protein (HSP20) family.</text>
</comment>
<keyword evidence="2" id="KW-0963">Cytoplasm</keyword>
<dbReference type="Pfam" id="PF00011">
    <property type="entry name" value="HSP20"/>
    <property type="match status" value="1"/>
</dbReference>
<dbReference type="GO" id="GO:0005737">
    <property type="term" value="C:cytoplasm"/>
    <property type="evidence" value="ECO:0007669"/>
    <property type="project" value="UniProtKB-SubCell"/>
</dbReference>
<evidence type="ECO:0000313" key="7">
    <source>
        <dbReference type="EMBL" id="KAE8676009.1"/>
    </source>
</evidence>
<evidence type="ECO:0000256" key="2">
    <source>
        <dbReference type="ARBA" id="ARBA00022490"/>
    </source>
</evidence>
<dbReference type="AlphaFoldDB" id="A0A6A2YG74"/>
<dbReference type="PANTHER" id="PTHR11527">
    <property type="entry name" value="HEAT-SHOCK PROTEIN 20 FAMILY MEMBER"/>
    <property type="match status" value="1"/>
</dbReference>
<dbReference type="CDD" id="cd06464">
    <property type="entry name" value="ACD_sHsps-like"/>
    <property type="match status" value="1"/>
</dbReference>
<dbReference type="Proteomes" id="UP000436088">
    <property type="component" value="Unassembled WGS sequence"/>
</dbReference>
<comment type="subcellular location">
    <subcellularLocation>
        <location evidence="1">Cytoplasm</location>
    </subcellularLocation>
</comment>
<organism evidence="7 8">
    <name type="scientific">Hibiscus syriacus</name>
    <name type="common">Rose of Sharon</name>
    <dbReference type="NCBI Taxonomy" id="106335"/>
    <lineage>
        <taxon>Eukaryota</taxon>
        <taxon>Viridiplantae</taxon>
        <taxon>Streptophyta</taxon>
        <taxon>Embryophyta</taxon>
        <taxon>Tracheophyta</taxon>
        <taxon>Spermatophyta</taxon>
        <taxon>Magnoliopsida</taxon>
        <taxon>eudicotyledons</taxon>
        <taxon>Gunneridae</taxon>
        <taxon>Pentapetalae</taxon>
        <taxon>rosids</taxon>
        <taxon>malvids</taxon>
        <taxon>Malvales</taxon>
        <taxon>Malvaceae</taxon>
        <taxon>Malvoideae</taxon>
        <taxon>Hibiscus</taxon>
    </lineage>
</organism>
<dbReference type="PROSITE" id="PS01031">
    <property type="entry name" value="SHSP"/>
    <property type="match status" value="1"/>
</dbReference>
<keyword evidence="8" id="KW-1185">Reference proteome</keyword>
<sequence>MDLRNLGFDSPLFTILEDILDIPEEQEKSRNNPSRAYVRDAKAMAATPADVMEYPTSYVFIVDMPGISHSEIKVQIENDNVLVVSGERKREKEKDEKEGVKYVRMERRTGKFMRKFQLPENANTDKISAVCQDGVLRVTVEKLPPPQPKKPKTIVVKVA</sequence>
<evidence type="ECO:0000313" key="8">
    <source>
        <dbReference type="Proteomes" id="UP000436088"/>
    </source>
</evidence>
<gene>
    <name evidence="7" type="ORF">F3Y22_tig00111640pilonHSYRG00261</name>
</gene>
<evidence type="ECO:0000256" key="3">
    <source>
        <dbReference type="ARBA" id="ARBA00023016"/>
    </source>
</evidence>
<evidence type="ECO:0000256" key="5">
    <source>
        <dbReference type="RuleBase" id="RU003616"/>
    </source>
</evidence>
<dbReference type="Gene3D" id="2.60.40.790">
    <property type="match status" value="1"/>
</dbReference>
<dbReference type="GO" id="GO:0006950">
    <property type="term" value="P:response to stress"/>
    <property type="evidence" value="ECO:0007669"/>
    <property type="project" value="UniProtKB-ARBA"/>
</dbReference>
<dbReference type="InterPro" id="IPR008978">
    <property type="entry name" value="HSP20-like_chaperone"/>
</dbReference>
<reference evidence="7" key="1">
    <citation type="submission" date="2019-09" db="EMBL/GenBank/DDBJ databases">
        <title>Draft genome information of white flower Hibiscus syriacus.</title>
        <authorList>
            <person name="Kim Y.-M."/>
        </authorList>
    </citation>
    <scope>NUCLEOTIDE SEQUENCE [LARGE SCALE GENOMIC DNA]</scope>
    <source>
        <strain evidence="7">YM2019G1</strain>
    </source>
</reference>
<evidence type="ECO:0000256" key="4">
    <source>
        <dbReference type="PROSITE-ProRule" id="PRU00285"/>
    </source>
</evidence>
<dbReference type="SUPFAM" id="SSF49764">
    <property type="entry name" value="HSP20-like chaperones"/>
    <property type="match status" value="1"/>
</dbReference>
<dbReference type="OrthoDB" id="1431247at2759"/>
<feature type="domain" description="SHSP" evidence="6">
    <location>
        <begin position="40"/>
        <end position="159"/>
    </location>
</feature>
<accession>A0A6A2YG74</accession>
<dbReference type="InterPro" id="IPR002068">
    <property type="entry name" value="A-crystallin/Hsp20_dom"/>
</dbReference>
<comment type="caution">
    <text evidence="7">The sequence shown here is derived from an EMBL/GenBank/DDBJ whole genome shotgun (WGS) entry which is preliminary data.</text>
</comment>